<evidence type="ECO:0000313" key="3">
    <source>
        <dbReference type="EMBL" id="MBB1127008.1"/>
    </source>
</evidence>
<dbReference type="InterPro" id="IPR036365">
    <property type="entry name" value="PGBD-like_sf"/>
</dbReference>
<proteinExistence type="predicted"/>
<dbReference type="Proteomes" id="UP000548632">
    <property type="component" value="Unassembled WGS sequence"/>
</dbReference>
<gene>
    <name evidence="3" type="ORF">HUK38_12350</name>
</gene>
<dbReference type="InterPro" id="IPR002477">
    <property type="entry name" value="Peptidoglycan-bd-like"/>
</dbReference>
<name>A0A839HJP2_9GAMM</name>
<accession>A0A839HJP2</accession>
<dbReference type="EMBL" id="JABVCQ010000032">
    <property type="protein sequence ID" value="MBB1127008.1"/>
    <property type="molecule type" value="Genomic_DNA"/>
</dbReference>
<feature type="chain" id="PRO_5032876005" evidence="1">
    <location>
        <begin position="26"/>
        <end position="89"/>
    </location>
</feature>
<comment type="caution">
    <text evidence="3">The sequence shown here is derived from an EMBL/GenBank/DDBJ whole genome shotgun (WGS) entry which is preliminary data.</text>
</comment>
<dbReference type="InterPro" id="IPR036366">
    <property type="entry name" value="PGBDSf"/>
</dbReference>
<organism evidence="3 4">
    <name type="scientific">Thiospirillum jenense</name>
    <dbReference type="NCBI Taxonomy" id="1653858"/>
    <lineage>
        <taxon>Bacteria</taxon>
        <taxon>Pseudomonadati</taxon>
        <taxon>Pseudomonadota</taxon>
        <taxon>Gammaproteobacteria</taxon>
        <taxon>Chromatiales</taxon>
        <taxon>Chromatiaceae</taxon>
        <taxon>Thiospirillum</taxon>
    </lineage>
</organism>
<dbReference type="Gene3D" id="1.10.101.10">
    <property type="entry name" value="PGBD-like superfamily/PGBD"/>
    <property type="match status" value="1"/>
</dbReference>
<feature type="domain" description="Peptidoglycan binding-like" evidence="2">
    <location>
        <begin position="30"/>
        <end position="82"/>
    </location>
</feature>
<dbReference type="Pfam" id="PF01471">
    <property type="entry name" value="PG_binding_1"/>
    <property type="match status" value="1"/>
</dbReference>
<dbReference type="SUPFAM" id="SSF47090">
    <property type="entry name" value="PGBD-like"/>
    <property type="match status" value="1"/>
</dbReference>
<evidence type="ECO:0000313" key="4">
    <source>
        <dbReference type="Proteomes" id="UP000548632"/>
    </source>
</evidence>
<feature type="signal peptide" evidence="1">
    <location>
        <begin position="1"/>
        <end position="25"/>
    </location>
</feature>
<dbReference type="AlphaFoldDB" id="A0A839HJP2"/>
<protein>
    <submittedName>
        <fullName evidence="3">Peptidoglycan-binding protein</fullName>
    </submittedName>
</protein>
<keyword evidence="1" id="KW-0732">Signal</keyword>
<keyword evidence="4" id="KW-1185">Reference proteome</keyword>
<dbReference type="RefSeq" id="WP_182584633.1">
    <property type="nucleotide sequence ID" value="NZ_JABVCQ010000032.1"/>
</dbReference>
<reference evidence="3 4" key="1">
    <citation type="journal article" date="2020" name="Arch. Microbiol.">
        <title>The genome sequence of the giant phototrophic gammaproteobacterium Thiospirillum jenense gives insight into its physiological properties and phylogenetic relationships.</title>
        <authorList>
            <person name="Imhoff J.F."/>
            <person name="Meyer T.E."/>
            <person name="Kyndt J.A."/>
        </authorList>
    </citation>
    <scope>NUCLEOTIDE SEQUENCE [LARGE SCALE GENOMIC DNA]</scope>
    <source>
        <strain evidence="3 4">DSM 216</strain>
    </source>
</reference>
<sequence length="89" mass="9902">MQRRTTFLALALICAGAFTLPTADAAPINIHRAQMALQELGYRPGPADGVYGSNTRRAIKQFQRDHGLAVTGYFNEATVSRLRQISRRR</sequence>
<evidence type="ECO:0000256" key="1">
    <source>
        <dbReference type="SAM" id="SignalP"/>
    </source>
</evidence>
<evidence type="ECO:0000259" key="2">
    <source>
        <dbReference type="Pfam" id="PF01471"/>
    </source>
</evidence>